<evidence type="ECO:0000313" key="9">
    <source>
        <dbReference type="Proteomes" id="UP001060012"/>
    </source>
</evidence>
<comment type="pathway">
    <text evidence="7">Cell wall biogenesis; peptidoglycan biosynthesis.</text>
</comment>
<comment type="similarity">
    <text evidence="7">Belongs to the aspartate/glutamate racemases family.</text>
</comment>
<evidence type="ECO:0000256" key="2">
    <source>
        <dbReference type="ARBA" id="ARBA00013090"/>
    </source>
</evidence>
<dbReference type="InterPro" id="IPR018187">
    <property type="entry name" value="Asp/Glu_racemase_AS_1"/>
</dbReference>
<keyword evidence="4 7" id="KW-0573">Peptidoglycan synthesis</keyword>
<dbReference type="InterPro" id="IPR001920">
    <property type="entry name" value="Asp/Glu_race"/>
</dbReference>
<feature type="active site" description="Proton donor/acceptor" evidence="7">
    <location>
        <position position="71"/>
    </location>
</feature>
<evidence type="ECO:0000256" key="5">
    <source>
        <dbReference type="ARBA" id="ARBA00023235"/>
    </source>
</evidence>
<evidence type="ECO:0000256" key="7">
    <source>
        <dbReference type="HAMAP-Rule" id="MF_00258"/>
    </source>
</evidence>
<dbReference type="InterPro" id="IPR033134">
    <property type="entry name" value="Asp/Glu_racemase_AS_2"/>
</dbReference>
<dbReference type="PROSITE" id="PS00924">
    <property type="entry name" value="ASP_GLU_RACEMASE_2"/>
    <property type="match status" value="1"/>
</dbReference>
<dbReference type="PROSITE" id="PS00923">
    <property type="entry name" value="ASP_GLU_RACEMASE_1"/>
    <property type="match status" value="1"/>
</dbReference>
<protein>
    <recommendedName>
        <fullName evidence="2 7">Glutamate racemase</fullName>
        <ecNumber evidence="2 7">5.1.1.3</ecNumber>
    </recommendedName>
</protein>
<evidence type="ECO:0000256" key="4">
    <source>
        <dbReference type="ARBA" id="ARBA00022984"/>
    </source>
</evidence>
<dbReference type="SUPFAM" id="SSF53681">
    <property type="entry name" value="Aspartate/glutamate racemase"/>
    <property type="match status" value="2"/>
</dbReference>
<gene>
    <name evidence="7 8" type="primary">murI</name>
    <name evidence="8" type="ORF">NJU99_12980</name>
</gene>
<feature type="binding site" evidence="7">
    <location>
        <begin position="72"/>
        <end position="73"/>
    </location>
    <ligand>
        <name>substrate</name>
    </ligand>
</feature>
<evidence type="ECO:0000313" key="8">
    <source>
        <dbReference type="EMBL" id="UTJ06149.1"/>
    </source>
</evidence>
<dbReference type="HAMAP" id="MF_00258">
    <property type="entry name" value="Glu_racemase"/>
    <property type="match status" value="1"/>
</dbReference>
<dbReference type="RefSeq" id="WP_254576329.1">
    <property type="nucleotide sequence ID" value="NZ_CP100595.1"/>
</dbReference>
<keyword evidence="6 7" id="KW-0961">Cell wall biogenesis/degradation</keyword>
<proteinExistence type="inferred from homology"/>
<name>A0ABY5E1T0_9BACT</name>
<dbReference type="PANTHER" id="PTHR21198:SF3">
    <property type="entry name" value="GLUTAMATE RACEMASE"/>
    <property type="match status" value="1"/>
</dbReference>
<dbReference type="Pfam" id="PF01177">
    <property type="entry name" value="Asp_Glu_race"/>
    <property type="match status" value="1"/>
</dbReference>
<comment type="function">
    <text evidence="7">Provides the (R)-glutamate required for cell wall biosynthesis.</text>
</comment>
<sequence length="265" mass="29294">MKVGVFDSGLGGLTVVNAIKDVFNGADIFYIADTAHAPYGVKSHEQILQRCIELTNYFIKEHKIEVLIVACNTATSAAIKQIRENFPFLIVIGTEPGIKPAIQNTKSLNVGVLATPATLKGDKYQTLVDNLSRNKEVKLFEQECPGLVEQIEKGRVLHNDTNEMLKNWLLPMKDNGVDTIVLGCTHYPLVSQAIKSIMGEGVNLIQTGEAIASRLISLSSQKGHTNLGDLKISICYTGELNINMVNMIFKEYEKQDEIMVRKCEV</sequence>
<keyword evidence="5 7" id="KW-0413">Isomerase</keyword>
<comment type="catalytic activity">
    <reaction evidence="1 7">
        <text>L-glutamate = D-glutamate</text>
        <dbReference type="Rhea" id="RHEA:12813"/>
        <dbReference type="ChEBI" id="CHEBI:29985"/>
        <dbReference type="ChEBI" id="CHEBI:29986"/>
        <dbReference type="EC" id="5.1.1.3"/>
    </reaction>
</comment>
<feature type="active site" description="Proton donor/acceptor" evidence="7">
    <location>
        <position position="184"/>
    </location>
</feature>
<evidence type="ECO:0000256" key="3">
    <source>
        <dbReference type="ARBA" id="ARBA00022960"/>
    </source>
</evidence>
<dbReference type="NCBIfam" id="TIGR00067">
    <property type="entry name" value="glut_race"/>
    <property type="match status" value="1"/>
</dbReference>
<evidence type="ECO:0000256" key="1">
    <source>
        <dbReference type="ARBA" id="ARBA00001602"/>
    </source>
</evidence>
<feature type="binding site" evidence="7">
    <location>
        <begin position="7"/>
        <end position="8"/>
    </location>
    <ligand>
        <name>substrate</name>
    </ligand>
</feature>
<feature type="binding site" evidence="7">
    <location>
        <begin position="185"/>
        <end position="186"/>
    </location>
    <ligand>
        <name>substrate</name>
    </ligand>
</feature>
<reference evidence="8" key="1">
    <citation type="submission" date="2022-07" db="EMBL/GenBank/DDBJ databases">
        <title>Arcobacter roscoffensis sp. nov., a marine bacterium isolated from coastal seawater collected from Roscoff, France.</title>
        <authorList>
            <person name="Pascual J."/>
            <person name="Lepeaux C."/>
            <person name="Methner A."/>
            <person name="Overmann J."/>
        </authorList>
    </citation>
    <scope>NUCLEOTIDE SEQUENCE</scope>
    <source>
        <strain evidence="8">ARW1-2F2</strain>
    </source>
</reference>
<dbReference type="PANTHER" id="PTHR21198">
    <property type="entry name" value="GLUTAMATE RACEMASE"/>
    <property type="match status" value="1"/>
</dbReference>
<keyword evidence="9" id="KW-1185">Reference proteome</keyword>
<dbReference type="Gene3D" id="3.40.50.1860">
    <property type="match status" value="2"/>
</dbReference>
<accession>A0ABY5E1T0</accession>
<dbReference type="Proteomes" id="UP001060012">
    <property type="component" value="Chromosome"/>
</dbReference>
<dbReference type="EC" id="5.1.1.3" evidence="2 7"/>
<dbReference type="EMBL" id="CP100595">
    <property type="protein sequence ID" value="UTJ06149.1"/>
    <property type="molecule type" value="Genomic_DNA"/>
</dbReference>
<feature type="binding site" evidence="7">
    <location>
        <begin position="39"/>
        <end position="40"/>
    </location>
    <ligand>
        <name>substrate</name>
    </ligand>
</feature>
<dbReference type="InterPro" id="IPR015942">
    <property type="entry name" value="Asp/Glu/hydantoin_racemase"/>
</dbReference>
<dbReference type="GO" id="GO:0008881">
    <property type="term" value="F:glutamate racemase activity"/>
    <property type="evidence" value="ECO:0007669"/>
    <property type="project" value="UniProtKB-EC"/>
</dbReference>
<dbReference type="InterPro" id="IPR004391">
    <property type="entry name" value="Glu_race"/>
</dbReference>
<keyword evidence="3 7" id="KW-0133">Cell shape</keyword>
<evidence type="ECO:0000256" key="6">
    <source>
        <dbReference type="ARBA" id="ARBA00023316"/>
    </source>
</evidence>
<organism evidence="8 9">
    <name type="scientific">Arcobacter roscoffensis</name>
    <dbReference type="NCBI Taxonomy" id="2961520"/>
    <lineage>
        <taxon>Bacteria</taxon>
        <taxon>Pseudomonadati</taxon>
        <taxon>Campylobacterota</taxon>
        <taxon>Epsilonproteobacteria</taxon>
        <taxon>Campylobacterales</taxon>
        <taxon>Arcobacteraceae</taxon>
        <taxon>Arcobacter</taxon>
    </lineage>
</organism>